<keyword evidence="10" id="KW-1185">Reference proteome</keyword>
<dbReference type="Pfam" id="PF05193">
    <property type="entry name" value="Peptidase_M16_C"/>
    <property type="match status" value="1"/>
</dbReference>
<dbReference type="GO" id="GO:0046872">
    <property type="term" value="F:metal ion binding"/>
    <property type="evidence" value="ECO:0007669"/>
    <property type="project" value="InterPro"/>
</dbReference>
<dbReference type="Proteomes" id="UP000248889">
    <property type="component" value="Unassembled WGS sequence"/>
</dbReference>
<dbReference type="GO" id="GO:0008237">
    <property type="term" value="F:metallopeptidase activity"/>
    <property type="evidence" value="ECO:0007669"/>
    <property type="project" value="UniProtKB-KW"/>
</dbReference>
<organism evidence="9 10">
    <name type="scientific">Streptacidiphilus pinicola</name>
    <dbReference type="NCBI Taxonomy" id="2219663"/>
    <lineage>
        <taxon>Bacteria</taxon>
        <taxon>Bacillati</taxon>
        <taxon>Actinomycetota</taxon>
        <taxon>Actinomycetes</taxon>
        <taxon>Kitasatosporales</taxon>
        <taxon>Streptomycetaceae</taxon>
        <taxon>Streptacidiphilus</taxon>
    </lineage>
</organism>
<feature type="compositionally biased region" description="Polar residues" evidence="6">
    <location>
        <begin position="429"/>
        <end position="438"/>
    </location>
</feature>
<feature type="region of interest" description="Disordered" evidence="6">
    <location>
        <begin position="416"/>
        <end position="447"/>
    </location>
</feature>
<dbReference type="Pfam" id="PF00675">
    <property type="entry name" value="Peptidase_M16"/>
    <property type="match status" value="1"/>
</dbReference>
<dbReference type="OrthoDB" id="9811314at2"/>
<dbReference type="InterPro" id="IPR007863">
    <property type="entry name" value="Peptidase_M16_C"/>
</dbReference>
<comment type="similarity">
    <text evidence="1">Belongs to the peptidase M16 family.</text>
</comment>
<reference evidence="9 10" key="1">
    <citation type="submission" date="2018-06" db="EMBL/GenBank/DDBJ databases">
        <title>Streptacidiphilus pinicola sp. nov., isolated from pine grove soil.</title>
        <authorList>
            <person name="Roh S.G."/>
            <person name="Park S."/>
            <person name="Kim M.-K."/>
            <person name="Yun B.-R."/>
            <person name="Park J."/>
            <person name="Kim M.J."/>
            <person name="Kim Y.S."/>
            <person name="Kim S.B."/>
        </authorList>
    </citation>
    <scope>NUCLEOTIDE SEQUENCE [LARGE SCALE GENOMIC DNA]</scope>
    <source>
        <strain evidence="9 10">MMS16-CNU450</strain>
    </source>
</reference>
<comment type="caution">
    <text evidence="9">The sequence shown here is derived from an EMBL/GenBank/DDBJ whole genome shotgun (WGS) entry which is preliminary data.</text>
</comment>
<evidence type="ECO:0000259" key="7">
    <source>
        <dbReference type="Pfam" id="PF00675"/>
    </source>
</evidence>
<accession>A0A2X0IC89</accession>
<gene>
    <name evidence="9" type="ORF">DN069_26815</name>
</gene>
<dbReference type="PANTHER" id="PTHR43690:SF17">
    <property type="entry name" value="PROTEIN YHJJ"/>
    <property type="match status" value="1"/>
</dbReference>
<dbReference type="GO" id="GO:0006508">
    <property type="term" value="P:proteolysis"/>
    <property type="evidence" value="ECO:0007669"/>
    <property type="project" value="UniProtKB-KW"/>
</dbReference>
<evidence type="ECO:0000259" key="8">
    <source>
        <dbReference type="Pfam" id="PF05193"/>
    </source>
</evidence>
<feature type="domain" description="Peptidase M16 C-terminal" evidence="8">
    <location>
        <begin position="176"/>
        <end position="355"/>
    </location>
</feature>
<evidence type="ECO:0000313" key="9">
    <source>
        <dbReference type="EMBL" id="RAG82582.1"/>
    </source>
</evidence>
<dbReference type="InterPro" id="IPR050626">
    <property type="entry name" value="Peptidase_M16"/>
</dbReference>
<protein>
    <submittedName>
        <fullName evidence="9">Peptidase M16</fullName>
    </submittedName>
</protein>
<dbReference type="PANTHER" id="PTHR43690">
    <property type="entry name" value="NARDILYSIN"/>
    <property type="match status" value="1"/>
</dbReference>
<evidence type="ECO:0000256" key="5">
    <source>
        <dbReference type="ARBA" id="ARBA00023049"/>
    </source>
</evidence>
<dbReference type="SUPFAM" id="SSF63411">
    <property type="entry name" value="LuxS/MPP-like metallohydrolase"/>
    <property type="match status" value="2"/>
</dbReference>
<evidence type="ECO:0000256" key="2">
    <source>
        <dbReference type="ARBA" id="ARBA00022670"/>
    </source>
</evidence>
<evidence type="ECO:0000256" key="1">
    <source>
        <dbReference type="ARBA" id="ARBA00007261"/>
    </source>
</evidence>
<dbReference type="RefSeq" id="WP_111505142.1">
    <property type="nucleotide sequence ID" value="NZ_QKYN01000111.1"/>
</dbReference>
<keyword evidence="2" id="KW-0645">Protease</keyword>
<keyword evidence="5" id="KW-0482">Metalloprotease</keyword>
<dbReference type="AlphaFoldDB" id="A0A2X0IC89"/>
<sequence>MAQGFTISEHTLANGLRVVLSEDHLTPVAAVCLWYDVGSRHEVAGRTGLAHLFEHLMFQGSAQVPGNGHFELVQGAGGSLNGTTSFERTNYFETMPAHQLELALWLEADRMGSLLAALDQESLDNQRAVVKNERRQRYDNVPYGTAFERLTAMAFPDGHPYHHTPIGSMEDLDAATLGDAQDFFRTYYAPNNAVLAVVGDIDPEQTLAWVQKYFGSIPAHDGKRAPRDGATVVRSDDASLREHVVAEVPSRAVMQAYLLPLDGTREADAADLALTILGSGESSRLYNRLVRHDRLAVTAGFGLLRLAGAPSLGWLDAKTSGEATVEAVEAAIDEELARFAAEGPTAEELERAQAQIEREWLDRLDTVSGRADELCRYAVLFGDPKLADTALSRVLEVTAAEIQAIAKQFLSPDNRAVLTYEPSAPAQDSEGQTDSAGQTDEDEEVQA</sequence>
<proteinExistence type="inferred from homology"/>
<evidence type="ECO:0000313" key="10">
    <source>
        <dbReference type="Proteomes" id="UP000248889"/>
    </source>
</evidence>
<dbReference type="Gene3D" id="3.30.830.10">
    <property type="entry name" value="Metalloenzyme, LuxS/M16 peptidase-like"/>
    <property type="match status" value="2"/>
</dbReference>
<evidence type="ECO:0000256" key="6">
    <source>
        <dbReference type="SAM" id="MobiDB-lite"/>
    </source>
</evidence>
<feature type="domain" description="Peptidase M16 N-terminal" evidence="7">
    <location>
        <begin position="17"/>
        <end position="155"/>
    </location>
</feature>
<dbReference type="InterPro" id="IPR011765">
    <property type="entry name" value="Pept_M16_N"/>
</dbReference>
<evidence type="ECO:0000256" key="3">
    <source>
        <dbReference type="ARBA" id="ARBA00022801"/>
    </source>
</evidence>
<keyword evidence="3" id="KW-0378">Hydrolase</keyword>
<evidence type="ECO:0000256" key="4">
    <source>
        <dbReference type="ARBA" id="ARBA00022833"/>
    </source>
</evidence>
<name>A0A2X0IC89_9ACTN</name>
<keyword evidence="4" id="KW-0862">Zinc</keyword>
<dbReference type="EMBL" id="QKYN01000111">
    <property type="protein sequence ID" value="RAG82582.1"/>
    <property type="molecule type" value="Genomic_DNA"/>
</dbReference>
<dbReference type="InterPro" id="IPR011249">
    <property type="entry name" value="Metalloenz_LuxS/M16"/>
</dbReference>